<organism evidence="3 4">
    <name type="scientific">Brevibacillus agri</name>
    <dbReference type="NCBI Taxonomy" id="51101"/>
    <lineage>
        <taxon>Bacteria</taxon>
        <taxon>Bacillati</taxon>
        <taxon>Bacillota</taxon>
        <taxon>Bacilli</taxon>
        <taxon>Bacillales</taxon>
        <taxon>Paenibacillaceae</taxon>
        <taxon>Brevibacillus</taxon>
    </lineage>
</organism>
<keyword evidence="5" id="KW-1185">Reference proteome</keyword>
<dbReference type="Proteomes" id="UP000317180">
    <property type="component" value="Unassembled WGS sequence"/>
</dbReference>
<dbReference type="PIRSF" id="PIRSF001439">
    <property type="entry name" value="CryM"/>
    <property type="match status" value="1"/>
</dbReference>
<evidence type="ECO:0000313" key="5">
    <source>
        <dbReference type="Proteomes" id="UP000317180"/>
    </source>
</evidence>
<dbReference type="Gene3D" id="3.40.50.720">
    <property type="entry name" value="NAD(P)-binding Rossmann-like Domain"/>
    <property type="match status" value="1"/>
</dbReference>
<dbReference type="FunFam" id="3.40.50.720:FF:000311">
    <property type="entry name" value="Ornithine cyclodeaminase"/>
    <property type="match status" value="1"/>
</dbReference>
<name>A0A3M8AGB7_9BACL</name>
<proteinExistence type="inferred from homology"/>
<evidence type="ECO:0000313" key="2">
    <source>
        <dbReference type="EMBL" id="GED27329.1"/>
    </source>
</evidence>
<dbReference type="EMBL" id="RHHN01000074">
    <property type="protein sequence ID" value="RNB50160.1"/>
    <property type="molecule type" value="Genomic_DNA"/>
</dbReference>
<evidence type="ECO:0000256" key="1">
    <source>
        <dbReference type="ARBA" id="ARBA00008903"/>
    </source>
</evidence>
<dbReference type="GO" id="GO:0016491">
    <property type="term" value="F:oxidoreductase activity"/>
    <property type="evidence" value="ECO:0007669"/>
    <property type="project" value="UniProtKB-ARBA"/>
</dbReference>
<dbReference type="EMBL" id="BJOD01000039">
    <property type="protein sequence ID" value="GED27329.1"/>
    <property type="molecule type" value="Genomic_DNA"/>
</dbReference>
<dbReference type="GeneID" id="82810390"/>
<dbReference type="PANTHER" id="PTHR13812">
    <property type="entry name" value="KETIMINE REDUCTASE MU-CRYSTALLIN"/>
    <property type="match status" value="1"/>
</dbReference>
<evidence type="ECO:0000313" key="3">
    <source>
        <dbReference type="EMBL" id="RNB50160.1"/>
    </source>
</evidence>
<protein>
    <submittedName>
        <fullName evidence="2">Alanine dehydrogenase</fullName>
    </submittedName>
    <submittedName>
        <fullName evidence="3">Ornithine cyclodeaminase family protein</fullName>
    </submittedName>
</protein>
<comment type="caution">
    <text evidence="3">The sequence shown here is derived from an EMBL/GenBank/DDBJ whole genome shotgun (WGS) entry which is preliminary data.</text>
</comment>
<dbReference type="GO" id="GO:0005737">
    <property type="term" value="C:cytoplasm"/>
    <property type="evidence" value="ECO:0007669"/>
    <property type="project" value="TreeGrafter"/>
</dbReference>
<dbReference type="SUPFAM" id="SSF51735">
    <property type="entry name" value="NAD(P)-binding Rossmann-fold domains"/>
    <property type="match status" value="1"/>
</dbReference>
<dbReference type="InterPro" id="IPR023401">
    <property type="entry name" value="ODC_N"/>
</dbReference>
<dbReference type="Pfam" id="PF02423">
    <property type="entry name" value="OCD_Mu_crystall"/>
    <property type="match status" value="2"/>
</dbReference>
<dbReference type="OrthoDB" id="9792005at2"/>
<dbReference type="InterPro" id="IPR003462">
    <property type="entry name" value="ODC_Mu_crystall"/>
</dbReference>
<reference evidence="3 4" key="1">
    <citation type="submission" date="2018-10" db="EMBL/GenBank/DDBJ databases">
        <title>Phylogenomics of Brevibacillus.</title>
        <authorList>
            <person name="Dunlap C."/>
        </authorList>
    </citation>
    <scope>NUCLEOTIDE SEQUENCE [LARGE SCALE GENOMIC DNA]</scope>
    <source>
        <strain evidence="3 4">NRRL NRS 1219</strain>
    </source>
</reference>
<evidence type="ECO:0000313" key="4">
    <source>
        <dbReference type="Proteomes" id="UP000276178"/>
    </source>
</evidence>
<gene>
    <name evidence="2" type="primary">ala</name>
    <name evidence="2" type="ORF">BAG01nite_34310</name>
    <name evidence="3" type="ORF">EB820_22025</name>
</gene>
<sequence length="349" mass="38066">MFPFRVINQETTEDLLDMASVIEVVEQAYQMKSAQQATLFPMIFHEFEPGKADMDIKSGHLPQADVFGLKLVSWFGDNDQKGLPQLLGTVMVLDSRTGVPQGILSGEHITCMRTGAAGGIGAKYLARPESEHLLMIGTGHQAPFQIMATLMAIPNIKRVSISNPRSHAKAEKFAAEIKDKLLAKFVSKYKGDEYERYAQKCEVEFVAVDDLEAATGQADVIITATPAREPFIRREWVRPGTHITCIGADMEGKQEIDERLFAVGRVFTDDIGQAVRVGETEIPLKKGLITEADIAAEIGSVISGHAAGRQSAEEITIFDSTGIAIQDLLTAQHILRMAESRGAGAIVDL</sequence>
<dbReference type="Proteomes" id="UP000276178">
    <property type="component" value="Unassembled WGS sequence"/>
</dbReference>
<dbReference type="RefSeq" id="WP_122953364.1">
    <property type="nucleotide sequence ID" value="NZ_BJOD01000039.1"/>
</dbReference>
<dbReference type="AlphaFoldDB" id="A0A3M8AGB7"/>
<dbReference type="GO" id="GO:0019752">
    <property type="term" value="P:carboxylic acid metabolic process"/>
    <property type="evidence" value="ECO:0007669"/>
    <property type="project" value="UniProtKB-ARBA"/>
</dbReference>
<comment type="similarity">
    <text evidence="1">Belongs to the ornithine cyclodeaminase/mu-crystallin family.</text>
</comment>
<dbReference type="PANTHER" id="PTHR13812:SF19">
    <property type="entry name" value="KETIMINE REDUCTASE MU-CRYSTALLIN"/>
    <property type="match status" value="1"/>
</dbReference>
<reference evidence="2 5" key="2">
    <citation type="submission" date="2019-06" db="EMBL/GenBank/DDBJ databases">
        <title>Whole genome shotgun sequence of Brevibacillus agri NBRC 15538.</title>
        <authorList>
            <person name="Hosoyama A."/>
            <person name="Uohara A."/>
            <person name="Ohji S."/>
            <person name="Ichikawa N."/>
        </authorList>
    </citation>
    <scope>NUCLEOTIDE SEQUENCE [LARGE SCALE GENOMIC DNA]</scope>
    <source>
        <strain evidence="2 5">NBRC 15538</strain>
    </source>
</reference>
<dbReference type="InterPro" id="IPR036291">
    <property type="entry name" value="NAD(P)-bd_dom_sf"/>
</dbReference>
<accession>A0A3M8AGB7</accession>
<dbReference type="Gene3D" id="3.30.1780.10">
    <property type="entry name" value="ornithine cyclodeaminase, domain 1"/>
    <property type="match status" value="1"/>
</dbReference>